<dbReference type="InterPro" id="IPR052655">
    <property type="entry name" value="AKNA_Centrosome-Trans_reg"/>
</dbReference>
<proteinExistence type="predicted"/>
<dbReference type="Proteomes" id="UP000593571">
    <property type="component" value="Unassembled WGS sequence"/>
</dbReference>
<evidence type="ECO:0000313" key="4">
    <source>
        <dbReference type="EMBL" id="KAF6396076.1"/>
    </source>
</evidence>
<feature type="region of interest" description="Disordered" evidence="2">
    <location>
        <begin position="437"/>
        <end position="481"/>
    </location>
</feature>
<dbReference type="InterPro" id="IPR022150">
    <property type="entry name" value="AKNA_dom"/>
</dbReference>
<reference evidence="4 5" key="1">
    <citation type="journal article" date="2020" name="Nature">
        <title>Six reference-quality genomes reveal evolution of bat adaptations.</title>
        <authorList>
            <person name="Jebb D."/>
            <person name="Huang Z."/>
            <person name="Pippel M."/>
            <person name="Hughes G.M."/>
            <person name="Lavrichenko K."/>
            <person name="Devanna P."/>
            <person name="Winkler S."/>
            <person name="Jermiin L.S."/>
            <person name="Skirmuntt E.C."/>
            <person name="Katzourakis A."/>
            <person name="Burkitt-Gray L."/>
            <person name="Ray D.A."/>
            <person name="Sullivan K.A.M."/>
            <person name="Roscito J.G."/>
            <person name="Kirilenko B.M."/>
            <person name="Davalos L.M."/>
            <person name="Corthals A.P."/>
            <person name="Power M.L."/>
            <person name="Jones G."/>
            <person name="Ransome R.D."/>
            <person name="Dechmann D.K.N."/>
            <person name="Locatelli A.G."/>
            <person name="Puechmaille S.J."/>
            <person name="Fedrigo O."/>
            <person name="Jarvis E.D."/>
            <person name="Hiller M."/>
            <person name="Vernes S.C."/>
            <person name="Myers E.W."/>
            <person name="Teeling E.C."/>
        </authorList>
    </citation>
    <scope>NUCLEOTIDE SEQUENCE [LARGE SCALE GENOMIC DNA]</scope>
    <source>
        <strain evidence="4">MRouAeg1</strain>
        <tissue evidence="4">Muscle</tissue>
    </source>
</reference>
<protein>
    <submittedName>
        <fullName evidence="4">AKNA domain containing 1</fullName>
    </submittedName>
</protein>
<feature type="compositionally biased region" description="Polar residues" evidence="2">
    <location>
        <begin position="1"/>
        <end position="12"/>
    </location>
</feature>
<feature type="region of interest" description="Disordered" evidence="2">
    <location>
        <begin position="620"/>
        <end position="641"/>
    </location>
</feature>
<organism evidence="4 5">
    <name type="scientific">Rousettus aegyptiacus</name>
    <name type="common">Egyptian fruit bat</name>
    <name type="synonym">Pteropus aegyptiacus</name>
    <dbReference type="NCBI Taxonomy" id="9407"/>
    <lineage>
        <taxon>Eukaryota</taxon>
        <taxon>Metazoa</taxon>
        <taxon>Chordata</taxon>
        <taxon>Craniata</taxon>
        <taxon>Vertebrata</taxon>
        <taxon>Euteleostomi</taxon>
        <taxon>Mammalia</taxon>
        <taxon>Eutheria</taxon>
        <taxon>Laurasiatheria</taxon>
        <taxon>Chiroptera</taxon>
        <taxon>Yinpterochiroptera</taxon>
        <taxon>Pteropodoidea</taxon>
        <taxon>Pteropodidae</taxon>
        <taxon>Rousettinae</taxon>
        <taxon>Rousettus</taxon>
    </lineage>
</organism>
<evidence type="ECO:0000259" key="3">
    <source>
        <dbReference type="Pfam" id="PF12443"/>
    </source>
</evidence>
<feature type="compositionally biased region" description="Basic and acidic residues" evidence="2">
    <location>
        <begin position="262"/>
        <end position="276"/>
    </location>
</feature>
<dbReference type="AlphaFoldDB" id="A0A7J8BCA3"/>
<evidence type="ECO:0000256" key="2">
    <source>
        <dbReference type="SAM" id="MobiDB-lite"/>
    </source>
</evidence>
<feature type="coiled-coil region" evidence="1">
    <location>
        <begin position="338"/>
        <end position="387"/>
    </location>
</feature>
<feature type="compositionally biased region" description="Polar residues" evidence="2">
    <location>
        <begin position="251"/>
        <end position="261"/>
    </location>
</feature>
<gene>
    <name evidence="4" type="ORF">HJG63_000522</name>
</gene>
<dbReference type="EMBL" id="JACASE010000017">
    <property type="protein sequence ID" value="KAF6396076.1"/>
    <property type="molecule type" value="Genomic_DNA"/>
</dbReference>
<feature type="compositionally biased region" description="Basic and acidic residues" evidence="2">
    <location>
        <begin position="197"/>
        <end position="206"/>
    </location>
</feature>
<sequence length="697" mass="78653">MRTRRSIVTTENIKAKDKGQRSGCTYMDKADFSEDTTLEQQDDLPDDEGFSQVKLYSDHNFTSKNDTLDVSDKISTVDDPQEDATHKETCRNRETALMLDGMTENVEKTYDKEKRCTTNLHVPANQGDLSKSNISNILLHHLSKEEFFKGQGINCETLPETSNGDSSDEAVLKNIILRYVKNSWPNQPTPELADQLNPRRDGENKNKPSRSPTTAVGSSPAGEEPVAAGDGGHPENSTLLTEAKSPRDNQKSGQGQTPQKQQTEKARSGNGFKCDHGQVSHRFSEFSKMVPMLHIHQEHLAGIESETSLFKLASTSQKDTSLNSSYIFQKISHGKKMCQKLRDQTDQLKTKVQEFSKSIAQNSPCHLQDKRLVLEKLQGRLELLGQEFLTKKEKHLTLKQQVYKHEPPAASDFDPERKVESEIFKLEMLLKDVKEKIEESEQTSAQSLPLSSPTILDELAPTTSPPSNEEDPSKASGKQKHAETTSRSCAFCHQICEWKQKLEQKGHRRINCGRFPIVLQEKARHPSSILSLETGHSCCFSPAAGLRSNKCDTCSTESHRSPRVCHEEPLKEFHYRYDTLGQNYLNHSERRAFVPLHFLNENKYSSPSCSKPKWICSQRANSKSSQDEHEPVPGKISGSKNLSNFSGIEEMKSEVLNLSLDYALRTATILKETTDQMIKTIAEDLAKAQRWRNQMKY</sequence>
<feature type="domain" description="AKNA" evidence="3">
    <location>
        <begin position="288"/>
        <end position="378"/>
    </location>
</feature>
<comment type="caution">
    <text evidence="4">The sequence shown here is derived from an EMBL/GenBank/DDBJ whole genome shotgun (WGS) entry which is preliminary data.</text>
</comment>
<dbReference type="Pfam" id="PF12443">
    <property type="entry name" value="AKNA"/>
    <property type="match status" value="1"/>
</dbReference>
<feature type="region of interest" description="Disordered" evidence="2">
    <location>
        <begin position="1"/>
        <end position="27"/>
    </location>
</feature>
<evidence type="ECO:0000313" key="5">
    <source>
        <dbReference type="Proteomes" id="UP000593571"/>
    </source>
</evidence>
<dbReference type="PANTHER" id="PTHR21510:SF16">
    <property type="entry name" value="PROTEIN AKNAD1"/>
    <property type="match status" value="1"/>
</dbReference>
<evidence type="ECO:0000256" key="1">
    <source>
        <dbReference type="SAM" id="Coils"/>
    </source>
</evidence>
<keyword evidence="1" id="KW-0175">Coiled coil</keyword>
<keyword evidence="5" id="KW-1185">Reference proteome</keyword>
<dbReference type="PANTHER" id="PTHR21510">
    <property type="entry name" value="AKNA DOMAIN-CONTAINING PROTEIN"/>
    <property type="match status" value="1"/>
</dbReference>
<accession>A0A7J8BCA3</accession>
<name>A0A7J8BCA3_ROUAE</name>
<feature type="compositionally biased region" description="Polar residues" evidence="2">
    <location>
        <begin position="442"/>
        <end position="454"/>
    </location>
</feature>
<feature type="region of interest" description="Disordered" evidence="2">
    <location>
        <begin position="184"/>
        <end position="276"/>
    </location>
</feature>